<feature type="transmembrane region" description="Helical" evidence="6">
    <location>
        <begin position="250"/>
        <end position="268"/>
    </location>
</feature>
<dbReference type="PANTHER" id="PTHR35007">
    <property type="entry name" value="INTEGRAL MEMBRANE PROTEIN-RELATED"/>
    <property type="match status" value="1"/>
</dbReference>
<dbReference type="Pfam" id="PF00482">
    <property type="entry name" value="T2SSF"/>
    <property type="match status" value="1"/>
</dbReference>
<feature type="transmembrane region" description="Helical" evidence="6">
    <location>
        <begin position="280"/>
        <end position="300"/>
    </location>
</feature>
<dbReference type="InterPro" id="IPR018076">
    <property type="entry name" value="T2SS_GspF_dom"/>
</dbReference>
<evidence type="ECO:0000313" key="9">
    <source>
        <dbReference type="Proteomes" id="UP000244240"/>
    </source>
</evidence>
<evidence type="ECO:0000259" key="7">
    <source>
        <dbReference type="Pfam" id="PF00482"/>
    </source>
</evidence>
<keyword evidence="9" id="KW-1185">Reference proteome</keyword>
<evidence type="ECO:0000256" key="4">
    <source>
        <dbReference type="ARBA" id="ARBA00022989"/>
    </source>
</evidence>
<dbReference type="EMBL" id="QBKR01000020">
    <property type="protein sequence ID" value="PTX55273.1"/>
    <property type="molecule type" value="Genomic_DNA"/>
</dbReference>
<evidence type="ECO:0000256" key="3">
    <source>
        <dbReference type="ARBA" id="ARBA00022692"/>
    </source>
</evidence>
<dbReference type="AlphaFoldDB" id="A0A2T6BGS8"/>
<feature type="domain" description="Type II secretion system protein GspF" evidence="7">
    <location>
        <begin position="141"/>
        <end position="266"/>
    </location>
</feature>
<reference evidence="8 9" key="1">
    <citation type="submission" date="2018-04" db="EMBL/GenBank/DDBJ databases">
        <title>Genomic Encyclopedia of Archaeal and Bacterial Type Strains, Phase II (KMG-II): from individual species to whole genera.</title>
        <authorList>
            <person name="Goeker M."/>
        </authorList>
    </citation>
    <scope>NUCLEOTIDE SEQUENCE [LARGE SCALE GENOMIC DNA]</scope>
    <source>
        <strain evidence="8 9">DSM 45787</strain>
    </source>
</reference>
<keyword evidence="2" id="KW-1003">Cell membrane</keyword>
<gene>
    <name evidence="8" type="ORF">C8P63_12070</name>
</gene>
<keyword evidence="3 6" id="KW-0812">Transmembrane</keyword>
<protein>
    <submittedName>
        <fullName evidence="8">Tight adherence protein B</fullName>
    </submittedName>
</protein>
<keyword evidence="5 6" id="KW-0472">Membrane</keyword>
<evidence type="ECO:0000256" key="5">
    <source>
        <dbReference type="ARBA" id="ARBA00023136"/>
    </source>
</evidence>
<dbReference type="GO" id="GO:0005886">
    <property type="term" value="C:plasma membrane"/>
    <property type="evidence" value="ECO:0007669"/>
    <property type="project" value="UniProtKB-SubCell"/>
</dbReference>
<accession>A0A2T6BGS8</accession>
<feature type="transmembrane region" description="Helical" evidence="6">
    <location>
        <begin position="6"/>
        <end position="25"/>
    </location>
</feature>
<dbReference type="OrthoDB" id="9803381at2"/>
<organism evidence="8 9">
    <name type="scientific">Melghirimyces profundicolus</name>
    <dbReference type="NCBI Taxonomy" id="1242148"/>
    <lineage>
        <taxon>Bacteria</taxon>
        <taxon>Bacillati</taxon>
        <taxon>Bacillota</taxon>
        <taxon>Bacilli</taxon>
        <taxon>Bacillales</taxon>
        <taxon>Thermoactinomycetaceae</taxon>
        <taxon>Melghirimyces</taxon>
    </lineage>
</organism>
<sequence>MFMAIFGAAAVFCGVWALYFQLIVLKEKRITMERVENWIYSSNKQLSWSDALADKLDQTNWAKKLAPQLERASVRLRPAEYGVVLVAVGIGFAFFLYFGLGAHLVLSVGAGLSLTPFASKLFLKSRRNVYASKIDAQLSEACRLLSSAAQAGLSVPQGLEIVVKEMPTPIRGELGTVVQEIKLGRDLESALTDLLNRVSSRDLQVFVNALIIQRRVGGNLARVLSEMARTMEERKLIQQTIKAYTSQSRYTAYTLPLASLLVVFVMSKMVDGFELLFQNIFGYFVLMIFVTLQLLGIIIVRKISNIRV</sequence>
<dbReference type="InterPro" id="IPR042094">
    <property type="entry name" value="T2SS_GspF_sf"/>
</dbReference>
<evidence type="ECO:0000256" key="2">
    <source>
        <dbReference type="ARBA" id="ARBA00022475"/>
    </source>
</evidence>
<comment type="subcellular location">
    <subcellularLocation>
        <location evidence="1">Cell membrane</location>
        <topology evidence="1">Multi-pass membrane protein</topology>
    </subcellularLocation>
</comment>
<dbReference type="PANTHER" id="PTHR35007:SF1">
    <property type="entry name" value="PILUS ASSEMBLY PROTEIN"/>
    <property type="match status" value="1"/>
</dbReference>
<proteinExistence type="predicted"/>
<keyword evidence="4 6" id="KW-1133">Transmembrane helix</keyword>
<comment type="caution">
    <text evidence="8">The sequence shown here is derived from an EMBL/GenBank/DDBJ whole genome shotgun (WGS) entry which is preliminary data.</text>
</comment>
<evidence type="ECO:0000256" key="6">
    <source>
        <dbReference type="SAM" id="Phobius"/>
    </source>
</evidence>
<evidence type="ECO:0000313" key="8">
    <source>
        <dbReference type="EMBL" id="PTX55273.1"/>
    </source>
</evidence>
<evidence type="ECO:0000256" key="1">
    <source>
        <dbReference type="ARBA" id="ARBA00004651"/>
    </source>
</evidence>
<name>A0A2T6BGS8_9BACL</name>
<dbReference type="RefSeq" id="WP_108025177.1">
    <property type="nucleotide sequence ID" value="NZ_QBKR01000020.1"/>
</dbReference>
<feature type="transmembrane region" description="Helical" evidence="6">
    <location>
        <begin position="81"/>
        <end position="98"/>
    </location>
</feature>
<dbReference type="Gene3D" id="1.20.81.30">
    <property type="entry name" value="Type II secretion system (T2SS), domain F"/>
    <property type="match status" value="1"/>
</dbReference>
<feature type="transmembrane region" description="Helical" evidence="6">
    <location>
        <begin position="104"/>
        <end position="123"/>
    </location>
</feature>
<dbReference type="Proteomes" id="UP000244240">
    <property type="component" value="Unassembled WGS sequence"/>
</dbReference>